<feature type="transmembrane region" description="Helical" evidence="2">
    <location>
        <begin position="92"/>
        <end position="110"/>
    </location>
</feature>
<proteinExistence type="predicted"/>
<organism evidence="3">
    <name type="scientific">Neobodo designis</name>
    <name type="common">Flagellated protozoan</name>
    <name type="synonym">Bodo designis</name>
    <dbReference type="NCBI Taxonomy" id="312471"/>
    <lineage>
        <taxon>Eukaryota</taxon>
        <taxon>Discoba</taxon>
        <taxon>Euglenozoa</taxon>
        <taxon>Kinetoplastea</taxon>
        <taxon>Metakinetoplastina</taxon>
        <taxon>Neobodonida</taxon>
        <taxon>Neobodo</taxon>
    </lineage>
</organism>
<evidence type="ECO:0000313" key="3">
    <source>
        <dbReference type="EMBL" id="CAD9109006.1"/>
    </source>
</evidence>
<reference evidence="3" key="1">
    <citation type="submission" date="2021-01" db="EMBL/GenBank/DDBJ databases">
        <authorList>
            <person name="Corre E."/>
            <person name="Pelletier E."/>
            <person name="Niang G."/>
            <person name="Scheremetjew M."/>
            <person name="Finn R."/>
            <person name="Kale V."/>
            <person name="Holt S."/>
            <person name="Cochrane G."/>
            <person name="Meng A."/>
            <person name="Brown T."/>
            <person name="Cohen L."/>
        </authorList>
    </citation>
    <scope>NUCLEOTIDE SEQUENCE</scope>
    <source>
        <strain evidence="3">CCAP 1951/1</strain>
    </source>
</reference>
<feature type="transmembrane region" description="Helical" evidence="2">
    <location>
        <begin position="51"/>
        <end position="72"/>
    </location>
</feature>
<evidence type="ECO:0000256" key="2">
    <source>
        <dbReference type="SAM" id="Phobius"/>
    </source>
</evidence>
<keyword evidence="2" id="KW-1133">Transmembrane helix</keyword>
<dbReference type="EMBL" id="HBGF01017045">
    <property type="protein sequence ID" value="CAD9109006.1"/>
    <property type="molecule type" value="Transcribed_RNA"/>
</dbReference>
<feature type="region of interest" description="Disordered" evidence="1">
    <location>
        <begin position="1"/>
        <end position="26"/>
    </location>
</feature>
<feature type="transmembrane region" description="Helical" evidence="2">
    <location>
        <begin position="151"/>
        <end position="178"/>
    </location>
</feature>
<sequence length="223" mass="24282">MQTAKQRKAHRDKARAGMGGDDARPARVLDEEEQEKVIADIRRDADFSAKVFRVAFSAVSVAVAMASVYVVLVHTSPVPASVVPRAHDASQSVTTFNAFVSAVLVVIHAIRVARFRPEVLECPTDDAGKPQPELLNPPPRVGWRVIWGDRFVVGAAIIFGFGMVAVFLTSGGSVAAIVDHRALFAHAWPVLYHAGARLCLGWMQEVQDGIVRVEGCRYHFKSA</sequence>
<keyword evidence="2" id="KW-0472">Membrane</keyword>
<protein>
    <submittedName>
        <fullName evidence="3">Uncharacterized protein</fullName>
    </submittedName>
</protein>
<dbReference type="AlphaFoldDB" id="A0A7S1PYU3"/>
<feature type="compositionally biased region" description="Basic residues" evidence="1">
    <location>
        <begin position="1"/>
        <end position="13"/>
    </location>
</feature>
<evidence type="ECO:0000256" key="1">
    <source>
        <dbReference type="SAM" id="MobiDB-lite"/>
    </source>
</evidence>
<keyword evidence="2" id="KW-0812">Transmembrane</keyword>
<gene>
    <name evidence="3" type="ORF">NDES1114_LOCUS11203</name>
</gene>
<name>A0A7S1PYU3_NEODS</name>
<accession>A0A7S1PYU3</accession>